<evidence type="ECO:0000256" key="2">
    <source>
        <dbReference type="SAM" id="Phobius"/>
    </source>
</evidence>
<keyword evidence="2" id="KW-0472">Membrane</keyword>
<dbReference type="Proteomes" id="UP000077521">
    <property type="component" value="Unassembled WGS sequence"/>
</dbReference>
<keyword evidence="4" id="KW-1185">Reference proteome</keyword>
<keyword evidence="2" id="KW-0812">Transmembrane</keyword>
<evidence type="ECO:0000256" key="1">
    <source>
        <dbReference type="SAM" id="MobiDB-lite"/>
    </source>
</evidence>
<feature type="compositionally biased region" description="Basic and acidic residues" evidence="1">
    <location>
        <begin position="233"/>
        <end position="242"/>
    </location>
</feature>
<evidence type="ECO:0000313" key="3">
    <source>
        <dbReference type="EMBL" id="KAE8242778.1"/>
    </source>
</evidence>
<organism evidence="3 4">
    <name type="scientific">Tilletia indica</name>
    <dbReference type="NCBI Taxonomy" id="43049"/>
    <lineage>
        <taxon>Eukaryota</taxon>
        <taxon>Fungi</taxon>
        <taxon>Dikarya</taxon>
        <taxon>Basidiomycota</taxon>
        <taxon>Ustilaginomycotina</taxon>
        <taxon>Exobasidiomycetes</taxon>
        <taxon>Tilletiales</taxon>
        <taxon>Tilletiaceae</taxon>
        <taxon>Tilletia</taxon>
    </lineage>
</organism>
<feature type="transmembrane region" description="Helical" evidence="2">
    <location>
        <begin position="129"/>
        <end position="148"/>
    </location>
</feature>
<reference evidence="3" key="1">
    <citation type="submission" date="2016-04" db="EMBL/GenBank/DDBJ databases">
        <authorList>
            <person name="Nguyen H.D."/>
            <person name="Samba Siva P."/>
            <person name="Cullis J."/>
            <person name="Levesque C.A."/>
            <person name="Hambleton S."/>
        </authorList>
    </citation>
    <scope>NUCLEOTIDE SEQUENCE</scope>
    <source>
        <strain evidence="3">DAOMC 236416</strain>
    </source>
</reference>
<dbReference type="EMBL" id="LWDF02000768">
    <property type="protein sequence ID" value="KAE8242778.1"/>
    <property type="molecule type" value="Genomic_DNA"/>
</dbReference>
<keyword evidence="2" id="KW-1133">Transmembrane helix</keyword>
<protein>
    <submittedName>
        <fullName evidence="3">Uncharacterized protein</fullName>
    </submittedName>
</protein>
<reference evidence="3" key="2">
    <citation type="journal article" date="2019" name="IMA Fungus">
        <title>Genome sequencing and comparison of five Tilletia species to identify candidate genes for the detection of regulated species infecting wheat.</title>
        <authorList>
            <person name="Nguyen H.D.T."/>
            <person name="Sultana T."/>
            <person name="Kesanakurti P."/>
            <person name="Hambleton S."/>
        </authorList>
    </citation>
    <scope>NUCLEOTIDE SEQUENCE</scope>
    <source>
        <strain evidence="3">DAOMC 236416</strain>
    </source>
</reference>
<feature type="compositionally biased region" description="Polar residues" evidence="1">
    <location>
        <begin position="245"/>
        <end position="263"/>
    </location>
</feature>
<dbReference type="AlphaFoldDB" id="A0A177T7M5"/>
<name>A0A177T7M5_9BASI</name>
<feature type="region of interest" description="Disordered" evidence="1">
    <location>
        <begin position="233"/>
        <end position="293"/>
    </location>
</feature>
<evidence type="ECO:0000313" key="4">
    <source>
        <dbReference type="Proteomes" id="UP000077521"/>
    </source>
</evidence>
<accession>A0A177T7M5</accession>
<comment type="caution">
    <text evidence="3">The sequence shown here is derived from an EMBL/GenBank/DDBJ whole genome shotgun (WGS) entry which is preliminary data.</text>
</comment>
<proteinExistence type="predicted"/>
<gene>
    <name evidence="3" type="ORF">A4X13_0g7012</name>
</gene>
<sequence>MVNGLKIPKWPTHLSLSGDIIVTEECTEQNKMYRIGARVYDENNSGHPATVHVWARERPVEGGYIMNNTPVAIAADGSISLHITDPECVRKIPEEFDGSIPSNPTLPTASSWISGNGVVKWASTDKKEVIITGLTFLGVTIGWAIYTIRCAFEEGMRFKNWQAPGPRALVTFDAVINKAGDDGTIHCYLRRITQIDNAAQALLSALDIGKSAAGRPGTGEKAALLRDLRENAAKRVKIEPPDSKPATTPVPSSAQAVELSTPTVPNPIRHGRVDETPPSPSPAPGPNKRGRQE</sequence>